<dbReference type="Proteomes" id="UP001296581">
    <property type="component" value="Unassembled WGS sequence"/>
</dbReference>
<sequence>MNIEFYRELYVSRSLKKREKRIIEGLKKKRFRKDLYLIVLAQGKQNPLEFFSVLLLKQHIFEDAGLFVVGLADGYEGALELTEEIVQDVYQKTNDVRLREFILNNQKQSGEGSV</sequence>
<evidence type="ECO:0000313" key="3">
    <source>
        <dbReference type="EMBL" id="NSI65552.1"/>
    </source>
</evidence>
<comment type="caution">
    <text evidence="2">The sequence shown here is derived from an EMBL/GenBank/DDBJ whole genome shotgun (WGS) entry which is preliminary data.</text>
</comment>
<dbReference type="Proteomes" id="UP000283992">
    <property type="component" value="Unassembled WGS sequence"/>
</dbReference>
<dbReference type="STRING" id="33038.GCA_900067245_03729"/>
<protein>
    <submittedName>
        <fullName evidence="2">Uncharacterized protein</fullName>
    </submittedName>
</protein>
<dbReference type="RefSeq" id="WP_055168750.1">
    <property type="nucleotide sequence ID" value="NZ_CAXSNP010000002.1"/>
</dbReference>
<dbReference type="AlphaFoldDB" id="A0A2N5NWA8"/>
<evidence type="ECO:0000313" key="6">
    <source>
        <dbReference type="Proteomes" id="UP001149331"/>
    </source>
</evidence>
<proteinExistence type="predicted"/>
<dbReference type="EMBL" id="JAQMLR010000005">
    <property type="protein sequence ID" value="MDB8738609.1"/>
    <property type="molecule type" value="Genomic_DNA"/>
</dbReference>
<name>A0A2N5NWA8_MEDGN</name>
<evidence type="ECO:0000313" key="5">
    <source>
        <dbReference type="Proteomes" id="UP000283992"/>
    </source>
</evidence>
<gene>
    <name evidence="4" type="ORF">DW142_00610</name>
    <name evidence="3" type="ORF">G4981_09755</name>
    <name evidence="2" type="ORF">O4N78_09300</name>
    <name evidence="1" type="ORF">PNU63_07440</name>
</gene>
<accession>A0A2N5NWA8</accession>
<reference evidence="1" key="5">
    <citation type="submission" date="2023-01" db="EMBL/GenBank/DDBJ databases">
        <title>Human gut microbiome strain richness.</title>
        <authorList>
            <person name="Chen-Liaw A."/>
        </authorList>
    </citation>
    <scope>NUCLEOTIDE SEQUENCE</scope>
    <source>
        <strain evidence="1">1001217st1_A9_1001217B_191108</strain>
    </source>
</reference>
<dbReference type="EMBL" id="JAAIRY010000015">
    <property type="protein sequence ID" value="NSI65552.1"/>
    <property type="molecule type" value="Genomic_DNA"/>
</dbReference>
<evidence type="ECO:0000313" key="2">
    <source>
        <dbReference type="EMBL" id="MDE1203761.1"/>
    </source>
</evidence>
<reference evidence="4 5" key="1">
    <citation type="submission" date="2018-08" db="EMBL/GenBank/DDBJ databases">
        <title>A genome reference for cultivated species of the human gut microbiota.</title>
        <authorList>
            <person name="Zou Y."/>
            <person name="Xue W."/>
            <person name="Luo G."/>
        </authorList>
    </citation>
    <scope>NUCLEOTIDE SEQUENCE [LARGE SCALE GENOMIC DNA]</scope>
    <source>
        <strain evidence="4 5">AM12-54</strain>
    </source>
</reference>
<dbReference type="EMBL" id="JAPZEG010000010">
    <property type="protein sequence ID" value="MDE1203761.1"/>
    <property type="molecule type" value="Genomic_DNA"/>
</dbReference>
<dbReference type="Proteomes" id="UP001211731">
    <property type="component" value="Unassembled WGS sequence"/>
</dbReference>
<reference evidence="3" key="3">
    <citation type="submission" date="2020-02" db="EMBL/GenBank/DDBJ databases">
        <authorList>
            <person name="Littmann E."/>
            <person name="Sorbara M."/>
        </authorList>
    </citation>
    <scope>NUCLEOTIDE SEQUENCE</scope>
    <source>
        <strain evidence="3">MSK.11.9</strain>
    </source>
</reference>
<reference evidence="3" key="2">
    <citation type="journal article" date="2020" name="Cell Host Microbe">
        <title>Functional and Genomic Variation between Human-Derived Isolates of Lachnospiraceae Reveals Inter- and Intra-Species Diversity.</title>
        <authorList>
            <person name="Sorbara M.T."/>
            <person name="Littmann E.R."/>
            <person name="Fontana E."/>
            <person name="Moody T.U."/>
            <person name="Kohout C.E."/>
            <person name="Gjonbalaj M."/>
            <person name="Eaton V."/>
            <person name="Seok R."/>
            <person name="Leiner I.M."/>
            <person name="Pamer E.G."/>
        </authorList>
    </citation>
    <scope>NUCLEOTIDE SEQUENCE</scope>
    <source>
        <strain evidence="3">MSK.11.9</strain>
    </source>
</reference>
<reference evidence="2" key="4">
    <citation type="submission" date="2022-12" db="EMBL/GenBank/DDBJ databases">
        <title>Genome of R. gnavus strain RSHDN_120.</title>
        <authorList>
            <person name="Abdugheni R."/>
        </authorList>
    </citation>
    <scope>NUCLEOTIDE SEQUENCE</scope>
    <source>
        <strain evidence="2">RSHDN_120</strain>
    </source>
</reference>
<organism evidence="2 6">
    <name type="scientific">Mediterraneibacter gnavus</name>
    <name type="common">Ruminococcus gnavus</name>
    <dbReference type="NCBI Taxonomy" id="33038"/>
    <lineage>
        <taxon>Bacteria</taxon>
        <taxon>Bacillati</taxon>
        <taxon>Bacillota</taxon>
        <taxon>Clostridia</taxon>
        <taxon>Lachnospirales</taxon>
        <taxon>Lachnospiraceae</taxon>
        <taxon>Mediterraneibacter</taxon>
    </lineage>
</organism>
<dbReference type="Proteomes" id="UP001149331">
    <property type="component" value="Unassembled WGS sequence"/>
</dbReference>
<evidence type="ECO:0000313" key="4">
    <source>
        <dbReference type="EMBL" id="RHJ16155.1"/>
    </source>
</evidence>
<dbReference type="EMBL" id="QRLN01000001">
    <property type="protein sequence ID" value="RHJ16155.1"/>
    <property type="molecule type" value="Genomic_DNA"/>
</dbReference>
<evidence type="ECO:0000313" key="1">
    <source>
        <dbReference type="EMBL" id="MDB8738609.1"/>
    </source>
</evidence>